<accession>A0A9N9QX53</accession>
<evidence type="ECO:0000256" key="9">
    <source>
        <dbReference type="ARBA" id="ARBA00022842"/>
    </source>
</evidence>
<protein>
    <recommendedName>
        <fullName evidence="3">phosphoribosylformylglycinamidine synthase</fullName>
        <ecNumber evidence="3">6.3.5.3</ecNumber>
    </recommendedName>
    <alternativeName>
        <fullName evidence="12">Formylglycinamide ribonucleotide amidotransferase</fullName>
    </alternativeName>
    <alternativeName>
        <fullName evidence="11">Formylglycinamide ribotide amidotransferase</fullName>
    </alternativeName>
</protein>
<dbReference type="PANTHER" id="PTHR10099">
    <property type="entry name" value="PHOSPHORIBOSYLFORMYLGLYCINAMIDINE SYNTHASE"/>
    <property type="match status" value="1"/>
</dbReference>
<dbReference type="EC" id="6.3.5.3" evidence="3"/>
<evidence type="ECO:0000256" key="12">
    <source>
        <dbReference type="ARBA" id="ARBA00032632"/>
    </source>
</evidence>
<reference evidence="17" key="1">
    <citation type="submission" date="2021-12" db="EMBL/GenBank/DDBJ databases">
        <authorList>
            <person name="King R."/>
        </authorList>
    </citation>
    <scope>NUCLEOTIDE SEQUENCE</scope>
</reference>
<dbReference type="Pfam" id="PF18072">
    <property type="entry name" value="FGAR-AT_linker"/>
    <property type="match status" value="1"/>
</dbReference>
<evidence type="ECO:0000256" key="10">
    <source>
        <dbReference type="ARBA" id="ARBA00022962"/>
    </source>
</evidence>
<dbReference type="PROSITE" id="PS51273">
    <property type="entry name" value="GATASE_TYPE_1"/>
    <property type="match status" value="1"/>
</dbReference>
<dbReference type="GO" id="GO:0004642">
    <property type="term" value="F:phosphoribosylformylglycinamidine synthase activity"/>
    <property type="evidence" value="ECO:0007669"/>
    <property type="project" value="UniProtKB-EC"/>
</dbReference>
<dbReference type="InterPro" id="IPR036676">
    <property type="entry name" value="PurM-like_C_sf"/>
</dbReference>
<dbReference type="Gene3D" id="3.30.1330.10">
    <property type="entry name" value="PurM-like, N-terminal domain"/>
    <property type="match status" value="2"/>
</dbReference>
<evidence type="ECO:0000313" key="17">
    <source>
        <dbReference type="EMBL" id="CAG9785046.1"/>
    </source>
</evidence>
<organism evidence="17 18">
    <name type="scientific">Diatraea saccharalis</name>
    <name type="common">sugarcane borer</name>
    <dbReference type="NCBI Taxonomy" id="40085"/>
    <lineage>
        <taxon>Eukaryota</taxon>
        <taxon>Metazoa</taxon>
        <taxon>Ecdysozoa</taxon>
        <taxon>Arthropoda</taxon>
        <taxon>Hexapoda</taxon>
        <taxon>Insecta</taxon>
        <taxon>Pterygota</taxon>
        <taxon>Neoptera</taxon>
        <taxon>Endopterygota</taxon>
        <taxon>Lepidoptera</taxon>
        <taxon>Glossata</taxon>
        <taxon>Ditrysia</taxon>
        <taxon>Pyraloidea</taxon>
        <taxon>Crambidae</taxon>
        <taxon>Crambinae</taxon>
        <taxon>Diatraea</taxon>
    </lineage>
</organism>
<keyword evidence="10" id="KW-0315">Glutamine amidotransferase</keyword>
<dbReference type="GO" id="GO:0006189">
    <property type="term" value="P:'de novo' IMP biosynthetic process"/>
    <property type="evidence" value="ECO:0007669"/>
    <property type="project" value="InterPro"/>
</dbReference>
<dbReference type="GO" id="GO:0005737">
    <property type="term" value="C:cytoplasm"/>
    <property type="evidence" value="ECO:0007669"/>
    <property type="project" value="TreeGrafter"/>
</dbReference>
<dbReference type="GO" id="GO:0005524">
    <property type="term" value="F:ATP binding"/>
    <property type="evidence" value="ECO:0007669"/>
    <property type="project" value="UniProtKB-KW"/>
</dbReference>
<comment type="pathway">
    <text evidence="1">Purine metabolism; IMP biosynthesis via de novo pathway; 5-amino-1-(5-phospho-D-ribosyl)imidazole from N(2)-formyl-N(1)-(5-phospho-D-ribosyl)glycinamide: step 1/2.</text>
</comment>
<evidence type="ECO:0000256" key="5">
    <source>
        <dbReference type="ARBA" id="ARBA00022723"/>
    </source>
</evidence>
<dbReference type="InterPro" id="IPR029062">
    <property type="entry name" value="Class_I_gatase-like"/>
</dbReference>
<keyword evidence="6" id="KW-0547">Nucleotide-binding</keyword>
<dbReference type="SUPFAM" id="SSF52317">
    <property type="entry name" value="Class I glutamine amidotransferase-like"/>
    <property type="match status" value="1"/>
</dbReference>
<dbReference type="Proteomes" id="UP001153714">
    <property type="component" value="Chromosome 13"/>
</dbReference>
<dbReference type="Pfam" id="PF13507">
    <property type="entry name" value="GATase_5"/>
    <property type="match status" value="1"/>
</dbReference>
<dbReference type="InterPro" id="IPR036604">
    <property type="entry name" value="PurS-like_sf"/>
</dbReference>
<comment type="similarity">
    <text evidence="2">In the N-terminal section; belongs to the FGAMS family.</text>
</comment>
<evidence type="ECO:0000256" key="2">
    <source>
        <dbReference type="ARBA" id="ARBA00008608"/>
    </source>
</evidence>
<feature type="domain" description="PurM-like C-terminal" evidence="13">
    <location>
        <begin position="463"/>
        <end position="615"/>
    </location>
</feature>
<evidence type="ECO:0000256" key="1">
    <source>
        <dbReference type="ARBA" id="ARBA00004920"/>
    </source>
</evidence>
<evidence type="ECO:0000259" key="14">
    <source>
        <dbReference type="Pfam" id="PF18072"/>
    </source>
</evidence>
<evidence type="ECO:0000256" key="8">
    <source>
        <dbReference type="ARBA" id="ARBA00022840"/>
    </source>
</evidence>
<dbReference type="SUPFAM" id="SSF109736">
    <property type="entry name" value="FGAM synthase PurL, linker domain"/>
    <property type="match status" value="1"/>
</dbReference>
<dbReference type="InterPro" id="IPR010918">
    <property type="entry name" value="PurM-like_C_dom"/>
</dbReference>
<dbReference type="Pfam" id="PF02769">
    <property type="entry name" value="AIRS_C"/>
    <property type="match status" value="2"/>
</dbReference>
<dbReference type="InterPro" id="IPR036921">
    <property type="entry name" value="PurM-like_N_sf"/>
</dbReference>
<dbReference type="Gene3D" id="3.90.650.10">
    <property type="entry name" value="PurM-like C-terminal domain"/>
    <property type="match status" value="2"/>
</dbReference>
<evidence type="ECO:0000256" key="6">
    <source>
        <dbReference type="ARBA" id="ARBA00022741"/>
    </source>
</evidence>
<dbReference type="Pfam" id="PF22689">
    <property type="entry name" value="FGAR-AT_PurM_N-like"/>
    <property type="match status" value="1"/>
</dbReference>
<dbReference type="CDD" id="cd01740">
    <property type="entry name" value="GATase1_FGAR_AT"/>
    <property type="match status" value="1"/>
</dbReference>
<dbReference type="SMART" id="SM01211">
    <property type="entry name" value="GATase_5"/>
    <property type="match status" value="1"/>
</dbReference>
<dbReference type="EMBL" id="OU893344">
    <property type="protein sequence ID" value="CAG9785046.1"/>
    <property type="molecule type" value="Genomic_DNA"/>
</dbReference>
<keyword evidence="18" id="KW-1185">Reference proteome</keyword>
<evidence type="ECO:0000259" key="15">
    <source>
        <dbReference type="Pfam" id="PF18076"/>
    </source>
</evidence>
<feature type="domain" description="FGAR-AT PurM N-terminal-like" evidence="16">
    <location>
        <begin position="734"/>
        <end position="884"/>
    </location>
</feature>
<dbReference type="PANTHER" id="PTHR10099:SF1">
    <property type="entry name" value="PHOSPHORIBOSYLFORMYLGLYCINAMIDINE SYNTHASE"/>
    <property type="match status" value="1"/>
</dbReference>
<dbReference type="SUPFAM" id="SSF82697">
    <property type="entry name" value="PurS-like"/>
    <property type="match status" value="1"/>
</dbReference>
<proteinExistence type="inferred from homology"/>
<dbReference type="Gene3D" id="3.40.50.880">
    <property type="match status" value="1"/>
</dbReference>
<evidence type="ECO:0000313" key="18">
    <source>
        <dbReference type="Proteomes" id="UP001153714"/>
    </source>
</evidence>
<evidence type="ECO:0000256" key="3">
    <source>
        <dbReference type="ARBA" id="ARBA00012747"/>
    </source>
</evidence>
<name>A0A9N9QX53_9NEOP</name>
<dbReference type="InterPro" id="IPR010073">
    <property type="entry name" value="PurL_large"/>
</dbReference>
<dbReference type="InterPro" id="IPR041609">
    <property type="entry name" value="PurL_linker"/>
</dbReference>
<keyword evidence="5" id="KW-0479">Metal-binding</keyword>
<dbReference type="HAMAP" id="MF_00419">
    <property type="entry name" value="PurL_1"/>
    <property type="match status" value="1"/>
</dbReference>
<feature type="domain" description="Phosphoribosylformylglycinamidine synthase linker" evidence="14">
    <location>
        <begin position="191"/>
        <end position="239"/>
    </location>
</feature>
<dbReference type="GO" id="GO:0046872">
    <property type="term" value="F:metal ion binding"/>
    <property type="evidence" value="ECO:0007669"/>
    <property type="project" value="UniProtKB-KW"/>
</dbReference>
<dbReference type="CDD" id="cd02203">
    <property type="entry name" value="PurL_repeat1"/>
    <property type="match status" value="1"/>
</dbReference>
<keyword evidence="9" id="KW-0460">Magnesium</keyword>
<evidence type="ECO:0000256" key="4">
    <source>
        <dbReference type="ARBA" id="ARBA00022598"/>
    </source>
</evidence>
<sequence>MAIIRYFSCEAFSAHKTKEILQKLKNVDADVSELSTELCYHVELAEGCHHLNINQIKILKWLLSSPLQPYALKNETVYKNMQQNQIIIEIGPRFNFSTADSSNSVQICESVGLHDIVRLEVSTRYLISFNNTKNVTPGLLEGLAAPLHDRMTQCIYTSKNLPRQSFNEGLPKDLEPWFIVPLQKEGRKAMENVNAKLGLAFDSWDMDFYMDLFVNKLKRDPTSVELFDLAQSNSEHSRHWFFKGKLILDGEEINQSLIDMVASTQQNSNNNNVIKFGDNSSAIKGFKHKKIRPVNVRAPSQVIEEEVESDIIFTAETHNMPTAVAPFSGATTGTGGRIRDVQGVGRGGHTVAGTAGYSVGNLHIPGYELPWEEKGWEYPSNFASPLQIIIDASNGASDYGNKFGEPVISGWSECDMNVKKRFVQSYGLKNADNVREEFVKPIMFSGGIGYMPHTMIKKNKPEKGMLLVKVGGPVYRIGVGGGAASSVAVQGGDSRDHALDFGAVQRGDAEMGNRLNRVVRGCLESDINPVESIHDQGAGGNGNVLKELVEPEGAVVFTKEFQLGDPTITTLELWGAEYQENDALLCSKKNRPILEEICCRERCPVSFVGEVTGDGFMSLVEDSFTDNYLDRGNRLKPETKSKLPYDLHLEAVLGNMPRKTFNLKREQRTKLPLSLPKDITVKSALDRVLRLVNVASKRYLTNKISSTNDEMELYYHEPRNAKWNYAMMLPDISLCAQVDRCVTGLVAQQQCVGPLHTPLADCAIIALSYNGLVGSATSIGTQNVKGLLDPAAGARLSLGEALTNLVFAGITELEDVKCSGNWMWGGKTGVEGGSLVVACDALCDAMRELGVAVDGGKDSLSMCAYAGGKKVMSPGTLVVSTYAPCPNITVKIEPALREEGSALVYVPVSSGKYRLGGSALAQCYKQLGDITPDLDNPTVLKSIFKTTQALLKEKKLLSGHDVSEGGFVTTVLEMGIGGLRGLAIDMKVETNVSVIEALFNEELGIVVEVAQKDLRYVLGEYQKNGVNAKHIGSTGKYGTNSMVTIKVNGTEVLNTRLIDIFKMWEETSYQLECLQANSDCIREEWKGLEKRKGATYTVTFDPSAAIVKTKSTKVAVLREEGTNGDREMIAALMMSNFDVFDVTMSDLQGKKITLDAFQGLVFPGGFSYADTLGSAKGWAAGILFSDSLSAQFSNFKNRSDTFSLGVCNGCQLMALLGWIDPETNTNTVDKTQLFLDHNSSERFECRWSAVKITEDKSRPDVWFRGMGGSVLGVWVAHGEGRFSVSERQVLDKVRSNGQIAMQYVDDDGNPTEIYPMNPNGSPAGIAGVRSVDGRHIAMMPHPERCVLRWQCPSQPPLYANQADPNSQISPWLRLFQNAYTWSSQQ</sequence>
<keyword evidence="7" id="KW-0658">Purine biosynthesis</keyword>
<dbReference type="FunFam" id="3.30.1330.10:FF:000026">
    <property type="entry name" value="phosphoribosylformylglycinamidine synthase"/>
    <property type="match status" value="1"/>
</dbReference>
<dbReference type="FunFam" id="1.10.8.750:FF:000001">
    <property type="entry name" value="Putative phosphoribosylformylglycinamidine synthase"/>
    <property type="match status" value="1"/>
</dbReference>
<gene>
    <name evidence="17" type="ORF">DIATSA_LOCUS3102</name>
</gene>
<reference evidence="17" key="2">
    <citation type="submission" date="2022-10" db="EMBL/GenBank/DDBJ databases">
        <authorList>
            <consortium name="ENA_rothamsted_submissions"/>
            <consortium name="culmorum"/>
            <person name="King R."/>
        </authorList>
    </citation>
    <scope>NUCLEOTIDE SEQUENCE</scope>
</reference>
<feature type="domain" description="PurM-like C-terminal" evidence="13">
    <location>
        <begin position="899"/>
        <end position="1035"/>
    </location>
</feature>
<dbReference type="SUPFAM" id="SSF55326">
    <property type="entry name" value="PurM N-terminal domain-like"/>
    <property type="match status" value="2"/>
</dbReference>
<evidence type="ECO:0000259" key="13">
    <source>
        <dbReference type="Pfam" id="PF02769"/>
    </source>
</evidence>
<dbReference type="SUPFAM" id="SSF56042">
    <property type="entry name" value="PurM C-terminal domain-like"/>
    <property type="match status" value="2"/>
</dbReference>
<dbReference type="Gene3D" id="1.10.8.750">
    <property type="entry name" value="Phosphoribosylformylglycinamidine synthase, linker domain"/>
    <property type="match status" value="1"/>
</dbReference>
<evidence type="ECO:0000256" key="7">
    <source>
        <dbReference type="ARBA" id="ARBA00022755"/>
    </source>
</evidence>
<keyword evidence="8" id="KW-0067">ATP-binding</keyword>
<evidence type="ECO:0000259" key="16">
    <source>
        <dbReference type="Pfam" id="PF22689"/>
    </source>
</evidence>
<dbReference type="OrthoDB" id="6666987at2759"/>
<dbReference type="InterPro" id="IPR055181">
    <property type="entry name" value="FGAR-AT_PurM_N-like"/>
</dbReference>
<keyword evidence="4" id="KW-0436">Ligase</keyword>
<dbReference type="CDD" id="cd02204">
    <property type="entry name" value="PurL_repeat2"/>
    <property type="match status" value="1"/>
</dbReference>
<dbReference type="InterPro" id="IPR040707">
    <property type="entry name" value="FGAR-AT_N"/>
</dbReference>
<evidence type="ECO:0000256" key="11">
    <source>
        <dbReference type="ARBA" id="ARBA00029823"/>
    </source>
</evidence>
<dbReference type="Pfam" id="PF18076">
    <property type="entry name" value="FGAR-AT_N"/>
    <property type="match status" value="1"/>
</dbReference>
<feature type="domain" description="Phosphoribosylformylglycinamidine synthase N-terminal" evidence="15">
    <location>
        <begin position="39"/>
        <end position="166"/>
    </location>
</feature>